<comment type="caution">
    <text evidence="1">The sequence shown here is derived from an EMBL/GenBank/DDBJ whole genome shotgun (WGS) entry which is preliminary data.</text>
</comment>
<dbReference type="OrthoDB" id="5875477at2"/>
<name>A0A4U1BBD5_9GAMM</name>
<evidence type="ECO:0000313" key="2">
    <source>
        <dbReference type="Proteomes" id="UP000305674"/>
    </source>
</evidence>
<evidence type="ECO:0000313" key="1">
    <source>
        <dbReference type="EMBL" id="TKB48220.1"/>
    </source>
</evidence>
<dbReference type="EMBL" id="SWCI01000008">
    <property type="protein sequence ID" value="TKB48220.1"/>
    <property type="molecule type" value="Genomic_DNA"/>
</dbReference>
<gene>
    <name evidence="1" type="ORF">FCL40_12780</name>
</gene>
<dbReference type="RefSeq" id="WP_136853691.1">
    <property type="nucleotide sequence ID" value="NZ_SWCI01000008.1"/>
</dbReference>
<evidence type="ECO:0008006" key="3">
    <source>
        <dbReference type="Google" id="ProtNLM"/>
    </source>
</evidence>
<reference evidence="1 2" key="1">
    <citation type="submission" date="2019-04" db="EMBL/GenBank/DDBJ databases">
        <authorList>
            <person name="Hwang J.C."/>
        </authorList>
    </citation>
    <scope>NUCLEOTIDE SEQUENCE [LARGE SCALE GENOMIC DNA]</scope>
    <source>
        <strain evidence="1 2">IMCC35001</strain>
    </source>
</reference>
<keyword evidence="2" id="KW-1185">Reference proteome</keyword>
<protein>
    <recommendedName>
        <fullName evidence="3">DUF3108 domain-containing protein</fullName>
    </recommendedName>
</protein>
<dbReference type="AlphaFoldDB" id="A0A4U1BBD5"/>
<accession>A0A4U1BBD5</accession>
<proteinExistence type="predicted"/>
<dbReference type="Proteomes" id="UP000305674">
    <property type="component" value="Unassembled WGS sequence"/>
</dbReference>
<organism evidence="1 2">
    <name type="scientific">Ferrimonas sediminicola</name>
    <dbReference type="NCBI Taxonomy" id="2569538"/>
    <lineage>
        <taxon>Bacteria</taxon>
        <taxon>Pseudomonadati</taxon>
        <taxon>Pseudomonadota</taxon>
        <taxon>Gammaproteobacteria</taxon>
        <taxon>Alteromonadales</taxon>
        <taxon>Ferrimonadaceae</taxon>
        <taxon>Ferrimonas</taxon>
    </lineage>
</organism>
<sequence length="237" mass="26303">MHITPARIELLPLLSLLLSVAVQSTPIGGFTAHYLASSQGVPCGQGFQSLSHDREGVTLESQGDFCLLGEAHNLTRLRWQEDRWYTQGFTTEVAGWFPALYRGEADNQGLIRVFQQGEAVHYPDGMEPAIQGAATLLQNLPLLAQSGQDVVTSYTWGAETRHYRFENLGKATLSLMGAPYTALHLRQSHPEKSRVADFWFAPDLGNQLVRLEVRRLGFLVLEVEMQHYQPASDAGVP</sequence>